<dbReference type="InterPro" id="IPR011604">
    <property type="entry name" value="PDDEXK-like_dom_sf"/>
</dbReference>
<comment type="caution">
    <text evidence="19">The sequence shown here is derived from an EMBL/GenBank/DDBJ whole genome shotgun (WGS) entry which is preliminary data.</text>
</comment>
<feature type="domain" description="UvrD-like helicase C-terminal" evidence="18">
    <location>
        <begin position="487"/>
        <end position="775"/>
    </location>
</feature>
<dbReference type="RefSeq" id="WP_043773008.1">
    <property type="nucleotide sequence ID" value="NZ_JAME01000025.1"/>
</dbReference>
<accession>X7F747</accession>
<keyword evidence="5 15" id="KW-0347">Helicase</keyword>
<dbReference type="GO" id="GO:0033202">
    <property type="term" value="C:DNA helicase complex"/>
    <property type="evidence" value="ECO:0007669"/>
    <property type="project" value="TreeGrafter"/>
</dbReference>
<evidence type="ECO:0000256" key="13">
    <source>
        <dbReference type="ARBA" id="ARBA00034923"/>
    </source>
</evidence>
<evidence type="ECO:0000313" key="20">
    <source>
        <dbReference type="Proteomes" id="UP000023430"/>
    </source>
</evidence>
<dbReference type="SUPFAM" id="SSF52540">
    <property type="entry name" value="P-loop containing nucleoside triphosphate hydrolases"/>
    <property type="match status" value="1"/>
</dbReference>
<keyword evidence="20" id="KW-1185">Reference proteome</keyword>
<dbReference type="InterPro" id="IPR014016">
    <property type="entry name" value="UvrD-like_ATP-bd"/>
</dbReference>
<evidence type="ECO:0000256" key="1">
    <source>
        <dbReference type="ARBA" id="ARBA00022722"/>
    </source>
</evidence>
<evidence type="ECO:0000256" key="11">
    <source>
        <dbReference type="ARBA" id="ARBA00034617"/>
    </source>
</evidence>
<dbReference type="Pfam" id="PF12705">
    <property type="entry name" value="PDDEXK_1"/>
    <property type="match status" value="1"/>
</dbReference>
<dbReference type="PANTHER" id="PTHR11070:SF2">
    <property type="entry name" value="ATP-DEPENDENT DNA HELICASE SRS2"/>
    <property type="match status" value="1"/>
</dbReference>
<sequence>MTRDDATQAQVDAAAPGLSTWLAANAGSGKTRVLTDRVARLLLQDVSPENILCLTYTKAAASEMQNRLFRRLGAWAMLADDDLRAELRQLGVERDLDRVFLQRARTLFARAIETPGGLRIQTIHSFCAALLRRFPLEAGVSPGFREIEDRAAELLRATLLDRLSAERPDLVAGVARHLTGGDDGLDALLRDLLGRRHAFWPPRHAEAIREPYGIPTNYDEAALLAEVFLGDETDLVAALLPLLRGGNSYDRKAADALAAFAGPDAAGLAALEAAFLTAKGTVSSRVPGKDVKAAFADAMHRLDALCARLEGACGRRTALEAARRDEALHAFAQVFLPEYEREKLLRGWLDFDDLIEKAHALLSDPAVAEWVLYRLDGGIDHILVDEAQDTSPIQWQVIERLAREFTAGAGARSDVARTIFVVGDKKQSIYSFQGADPREFDRMRDDFATRLAETGNPLQTRALSHSFRSAAPILAAVDATFEGREPSGFSPAERHIAFKAAMPGRVDLWPVVEKAPKPDPDAWFDPVDRVGETHHDVILARRIAGFIADAIASGTPLPVEGSDGTWTARPVHAGDFLILVRRRAGPFHEIIRACKEAGLPIAGPDRLRVMAELAVRDIAALLSFLATQEDDLSLAAVLRSPLFGLSEQDLHDLAHRRPQGSGLWEELRRRRADFPRSLAMLDDLRDRADFLRPYDLIEHILTAHDGRRRLTGRLGTEAEDGIDALLAQALAYEDTAVPSLTGFLQWMQTDDLEIKRSPEAAGARIRVMTVHGAKGLEAPVVILPDCAQPSTTLRGALLGAGETAFWKMSGAKPPPQQAAEDAAKARAAEERDRLLYVGMTRAERWLIVAAAGELGKDGASWHAQVAAGLARAGAVPQAFDFGALGAGEGLRLSVGWPDRVAAPAAAPPPPEPVALPEALRHPPPAPVAPDPVRSPSDLGGAKALPGDAGEETELAKRRGTLLHLLVETLPELAPGLRAEGGARIARAAGADPADLPALMAEARAVIDAPQLAHLFQPGTLAEVALSADVPGLGRLAGVVDRLVLSPGRVLAVDFKSNRTVPGSPEAVPEGLLRQMGAYAAMLGALYPDREVETALLWTAEARLMSLPHSIVRDALARATPS</sequence>
<dbReference type="InterPro" id="IPR000212">
    <property type="entry name" value="DNA_helicase_UvrD/REP"/>
</dbReference>
<dbReference type="GO" id="GO:0000725">
    <property type="term" value="P:recombinational repair"/>
    <property type="evidence" value="ECO:0007669"/>
    <property type="project" value="TreeGrafter"/>
</dbReference>
<dbReference type="EC" id="5.6.2.4" evidence="12"/>
<dbReference type="EMBL" id="JAME01000025">
    <property type="protein sequence ID" value="ETX27909.1"/>
    <property type="molecule type" value="Genomic_DNA"/>
</dbReference>
<dbReference type="PATRIC" id="fig|1449351.3.peg.3174"/>
<keyword evidence="2 15" id="KW-0547">Nucleotide-binding</keyword>
<evidence type="ECO:0000256" key="16">
    <source>
        <dbReference type="SAM" id="MobiDB-lite"/>
    </source>
</evidence>
<dbReference type="GO" id="GO:0005829">
    <property type="term" value="C:cytosol"/>
    <property type="evidence" value="ECO:0007669"/>
    <property type="project" value="TreeGrafter"/>
</dbReference>
<dbReference type="GO" id="GO:0003677">
    <property type="term" value="F:DNA binding"/>
    <property type="evidence" value="ECO:0007669"/>
    <property type="project" value="UniProtKB-KW"/>
</dbReference>
<keyword evidence="7 15" id="KW-0067">ATP-binding</keyword>
<gene>
    <name evidence="19" type="ORF">RISW2_10595</name>
</gene>
<keyword evidence="10" id="KW-0413">Isomerase</keyword>
<dbReference type="Gene3D" id="1.10.486.10">
    <property type="entry name" value="PCRA, domain 4"/>
    <property type="match status" value="1"/>
</dbReference>
<dbReference type="STRING" id="1449351.RISW2_10595"/>
<keyword evidence="8" id="KW-0238">DNA-binding</keyword>
<dbReference type="PROSITE" id="PS51217">
    <property type="entry name" value="UVRD_HELICASE_CTER"/>
    <property type="match status" value="1"/>
</dbReference>
<keyword evidence="1" id="KW-0540">Nuclease</keyword>
<evidence type="ECO:0000256" key="12">
    <source>
        <dbReference type="ARBA" id="ARBA00034808"/>
    </source>
</evidence>
<dbReference type="eggNOG" id="COG1074">
    <property type="taxonomic scope" value="Bacteria"/>
</dbReference>
<evidence type="ECO:0000313" key="19">
    <source>
        <dbReference type="EMBL" id="ETX27909.1"/>
    </source>
</evidence>
<comment type="catalytic activity">
    <reaction evidence="11">
        <text>Couples ATP hydrolysis with the unwinding of duplex DNA by translocating in the 3'-5' direction.</text>
        <dbReference type="EC" id="5.6.2.4"/>
    </reaction>
</comment>
<dbReference type="Pfam" id="PF00580">
    <property type="entry name" value="UvrD-helicase"/>
    <property type="match status" value="1"/>
</dbReference>
<evidence type="ECO:0000256" key="5">
    <source>
        <dbReference type="ARBA" id="ARBA00022806"/>
    </source>
</evidence>
<evidence type="ECO:0000256" key="8">
    <source>
        <dbReference type="ARBA" id="ARBA00023125"/>
    </source>
</evidence>
<name>X7F747_9RHOB</name>
<feature type="domain" description="UvrD-like helicase ATP-binding" evidence="17">
    <location>
        <begin position="3"/>
        <end position="470"/>
    </location>
</feature>
<evidence type="ECO:0000259" key="18">
    <source>
        <dbReference type="PROSITE" id="PS51217"/>
    </source>
</evidence>
<evidence type="ECO:0000259" key="17">
    <source>
        <dbReference type="PROSITE" id="PS51198"/>
    </source>
</evidence>
<dbReference type="AlphaFoldDB" id="X7F747"/>
<keyword evidence="3" id="KW-0227">DNA damage</keyword>
<keyword evidence="6" id="KW-0269">Exonuclease</keyword>
<dbReference type="NCBIfam" id="TIGR02784">
    <property type="entry name" value="addA_alphas"/>
    <property type="match status" value="1"/>
</dbReference>
<evidence type="ECO:0000256" key="7">
    <source>
        <dbReference type="ARBA" id="ARBA00022840"/>
    </source>
</evidence>
<reference evidence="19 20" key="1">
    <citation type="submission" date="2014-01" db="EMBL/GenBank/DDBJ databases">
        <title>Roseivivax isoporae LMG 25204 Genome Sequencing.</title>
        <authorList>
            <person name="Lai Q."/>
            <person name="Li G."/>
            <person name="Shao Z."/>
        </authorList>
    </citation>
    <scope>NUCLEOTIDE SEQUENCE [LARGE SCALE GENOMIC DNA]</scope>
    <source>
        <strain evidence="19 20">LMG 25204</strain>
    </source>
</reference>
<dbReference type="GO" id="GO:0043138">
    <property type="term" value="F:3'-5' DNA helicase activity"/>
    <property type="evidence" value="ECO:0007669"/>
    <property type="project" value="UniProtKB-EC"/>
</dbReference>
<proteinExistence type="predicted"/>
<evidence type="ECO:0000256" key="10">
    <source>
        <dbReference type="ARBA" id="ARBA00023235"/>
    </source>
</evidence>
<organism evidence="19 20">
    <name type="scientific">Roseivivax isoporae LMG 25204</name>
    <dbReference type="NCBI Taxonomy" id="1449351"/>
    <lineage>
        <taxon>Bacteria</taxon>
        <taxon>Pseudomonadati</taxon>
        <taxon>Pseudomonadota</taxon>
        <taxon>Alphaproteobacteria</taxon>
        <taxon>Rhodobacterales</taxon>
        <taxon>Roseobacteraceae</taxon>
        <taxon>Roseivivax</taxon>
    </lineage>
</organism>
<evidence type="ECO:0000256" key="6">
    <source>
        <dbReference type="ARBA" id="ARBA00022839"/>
    </source>
</evidence>
<evidence type="ECO:0000256" key="4">
    <source>
        <dbReference type="ARBA" id="ARBA00022801"/>
    </source>
</evidence>
<feature type="region of interest" description="Disordered" evidence="16">
    <location>
        <begin position="902"/>
        <end position="951"/>
    </location>
</feature>
<dbReference type="PROSITE" id="PS51198">
    <property type="entry name" value="UVRD_HELICASE_ATP_BIND"/>
    <property type="match status" value="1"/>
</dbReference>
<keyword evidence="9" id="KW-0234">DNA repair</keyword>
<dbReference type="GO" id="GO:0005524">
    <property type="term" value="F:ATP binding"/>
    <property type="evidence" value="ECO:0007669"/>
    <property type="project" value="UniProtKB-UniRule"/>
</dbReference>
<dbReference type="Gene3D" id="3.90.320.10">
    <property type="match status" value="1"/>
</dbReference>
<evidence type="ECO:0000256" key="2">
    <source>
        <dbReference type="ARBA" id="ARBA00022741"/>
    </source>
</evidence>
<dbReference type="InterPro" id="IPR027417">
    <property type="entry name" value="P-loop_NTPase"/>
</dbReference>
<evidence type="ECO:0000256" key="3">
    <source>
        <dbReference type="ARBA" id="ARBA00022763"/>
    </source>
</evidence>
<comment type="catalytic activity">
    <reaction evidence="14">
        <text>ATP + H2O = ADP + phosphate + H(+)</text>
        <dbReference type="Rhea" id="RHEA:13065"/>
        <dbReference type="ChEBI" id="CHEBI:15377"/>
        <dbReference type="ChEBI" id="CHEBI:15378"/>
        <dbReference type="ChEBI" id="CHEBI:30616"/>
        <dbReference type="ChEBI" id="CHEBI:43474"/>
        <dbReference type="ChEBI" id="CHEBI:456216"/>
        <dbReference type="EC" id="5.6.2.4"/>
    </reaction>
</comment>
<dbReference type="InterPro" id="IPR038726">
    <property type="entry name" value="PDDEXK_AddAB-type"/>
</dbReference>
<dbReference type="OrthoDB" id="9810135at2"/>
<feature type="binding site" evidence="15">
    <location>
        <begin position="24"/>
        <end position="31"/>
    </location>
    <ligand>
        <name>ATP</name>
        <dbReference type="ChEBI" id="CHEBI:30616"/>
    </ligand>
</feature>
<dbReference type="InterPro" id="IPR014017">
    <property type="entry name" value="DNA_helicase_UvrD-like_C"/>
</dbReference>
<evidence type="ECO:0000256" key="14">
    <source>
        <dbReference type="ARBA" id="ARBA00048988"/>
    </source>
</evidence>
<keyword evidence="4 15" id="KW-0378">Hydrolase</keyword>
<protein>
    <recommendedName>
        <fullName evidence="12">DNA 3'-5' helicase</fullName>
        <ecNumber evidence="12">5.6.2.4</ecNumber>
    </recommendedName>
    <alternativeName>
        <fullName evidence="13">DNA 3'-5' helicase II</fullName>
    </alternativeName>
</protein>
<evidence type="ECO:0000256" key="15">
    <source>
        <dbReference type="PROSITE-ProRule" id="PRU00560"/>
    </source>
</evidence>
<dbReference type="Gene3D" id="3.40.50.300">
    <property type="entry name" value="P-loop containing nucleotide triphosphate hydrolases"/>
    <property type="match status" value="4"/>
</dbReference>
<evidence type="ECO:0000256" key="9">
    <source>
        <dbReference type="ARBA" id="ARBA00023204"/>
    </source>
</evidence>
<dbReference type="Pfam" id="PF13361">
    <property type="entry name" value="UvrD_C"/>
    <property type="match status" value="1"/>
</dbReference>
<dbReference type="InterPro" id="IPR014151">
    <property type="entry name" value="DNA_helicase_AddA"/>
</dbReference>
<dbReference type="PANTHER" id="PTHR11070">
    <property type="entry name" value="UVRD / RECB / PCRA DNA HELICASE FAMILY MEMBER"/>
    <property type="match status" value="1"/>
</dbReference>
<dbReference type="GO" id="GO:0004527">
    <property type="term" value="F:exonuclease activity"/>
    <property type="evidence" value="ECO:0007669"/>
    <property type="project" value="UniProtKB-KW"/>
</dbReference>
<dbReference type="Proteomes" id="UP000023430">
    <property type="component" value="Unassembled WGS sequence"/>
</dbReference>